<dbReference type="AlphaFoldDB" id="A0A6J4L0L2"/>
<keyword evidence="4" id="KW-1003">Cell membrane</keyword>
<dbReference type="GO" id="GO:0140359">
    <property type="term" value="F:ABC-type transporter activity"/>
    <property type="evidence" value="ECO:0007669"/>
    <property type="project" value="InterPro"/>
</dbReference>
<evidence type="ECO:0000256" key="9">
    <source>
        <dbReference type="SAM" id="Phobius"/>
    </source>
</evidence>
<feature type="domain" description="ABC-2 type transporter transmembrane" evidence="10">
    <location>
        <begin position="38"/>
        <end position="240"/>
    </location>
</feature>
<reference evidence="11" key="1">
    <citation type="submission" date="2020-02" db="EMBL/GenBank/DDBJ databases">
        <authorList>
            <person name="Meier V. D."/>
        </authorList>
    </citation>
    <scope>NUCLEOTIDE SEQUENCE</scope>
    <source>
        <strain evidence="11">AVDCRST_MAG29</strain>
    </source>
</reference>
<organism evidence="11">
    <name type="scientific">uncultured Nocardioidaceae bacterium</name>
    <dbReference type="NCBI Taxonomy" id="253824"/>
    <lineage>
        <taxon>Bacteria</taxon>
        <taxon>Bacillati</taxon>
        <taxon>Actinomycetota</taxon>
        <taxon>Actinomycetes</taxon>
        <taxon>Propionibacteriales</taxon>
        <taxon>Nocardioidaceae</taxon>
        <taxon>environmental samples</taxon>
    </lineage>
</organism>
<feature type="transmembrane region" description="Helical" evidence="9">
    <location>
        <begin position="269"/>
        <end position="292"/>
    </location>
</feature>
<comment type="similarity">
    <text evidence="2">Belongs to the ABC-2 integral membrane protein family.</text>
</comment>
<feature type="transmembrane region" description="Helical" evidence="9">
    <location>
        <begin position="66"/>
        <end position="83"/>
    </location>
</feature>
<keyword evidence="7 9" id="KW-0472">Membrane</keyword>
<comment type="subcellular location">
    <subcellularLocation>
        <location evidence="1">Cell inner membrane</location>
        <topology evidence="1">Multi-pass membrane protein</topology>
    </subcellularLocation>
</comment>
<evidence type="ECO:0000256" key="5">
    <source>
        <dbReference type="ARBA" id="ARBA00022692"/>
    </source>
</evidence>
<dbReference type="InterPro" id="IPR013525">
    <property type="entry name" value="ABC2_TM"/>
</dbReference>
<keyword evidence="6 9" id="KW-1133">Transmembrane helix</keyword>
<evidence type="ECO:0000256" key="7">
    <source>
        <dbReference type="ARBA" id="ARBA00023136"/>
    </source>
</evidence>
<dbReference type="PANTHER" id="PTHR30413:SF8">
    <property type="entry name" value="TRANSPORT PERMEASE PROTEIN"/>
    <property type="match status" value="1"/>
</dbReference>
<dbReference type="GO" id="GO:0015920">
    <property type="term" value="P:lipopolysaccharide transport"/>
    <property type="evidence" value="ECO:0007669"/>
    <property type="project" value="TreeGrafter"/>
</dbReference>
<feature type="region of interest" description="Disordered" evidence="8">
    <location>
        <begin position="1"/>
        <end position="23"/>
    </location>
</feature>
<evidence type="ECO:0000256" key="6">
    <source>
        <dbReference type="ARBA" id="ARBA00022989"/>
    </source>
</evidence>
<evidence type="ECO:0000256" key="4">
    <source>
        <dbReference type="ARBA" id="ARBA00022475"/>
    </source>
</evidence>
<evidence type="ECO:0000259" key="10">
    <source>
        <dbReference type="Pfam" id="PF01061"/>
    </source>
</evidence>
<dbReference type="Pfam" id="PF01061">
    <property type="entry name" value="ABC2_membrane"/>
    <property type="match status" value="1"/>
</dbReference>
<dbReference type="PANTHER" id="PTHR30413">
    <property type="entry name" value="INNER MEMBRANE TRANSPORT PERMEASE"/>
    <property type="match status" value="1"/>
</dbReference>
<sequence length="302" mass="33702">MTGSVTLERGRSGPHPAGELKPPRDTTGLLGVFRRRYLLRLLVRKELRVRYRSSVLGVFWSYGKPAMRFFMYFIVIGVIIGLSRGTPNFALHIFAGMIIVHAFTETLGAGTKSVIKNKSLVRKMNVPREMFPVASLLVTMYHMVPQYVVMGIVLVFTGWRPDAIGLLAGGMSIVLIALLSLAVGLAFSALSVFFRDFANFVELLSMLVTWSTPMIYTYERVARVGDNAWFNQVYLANPVAEAVLLSQRCFWIPSLHPSEVEAGFMPDNLIARGFIMIGVAMVLVLLAQMLFARLESNFAEQL</sequence>
<evidence type="ECO:0000256" key="3">
    <source>
        <dbReference type="ARBA" id="ARBA00022448"/>
    </source>
</evidence>
<name>A0A6J4L0L2_9ACTN</name>
<evidence type="ECO:0000256" key="8">
    <source>
        <dbReference type="SAM" id="MobiDB-lite"/>
    </source>
</evidence>
<feature type="transmembrane region" description="Helical" evidence="9">
    <location>
        <begin position="131"/>
        <end position="157"/>
    </location>
</feature>
<evidence type="ECO:0000256" key="1">
    <source>
        <dbReference type="ARBA" id="ARBA00004429"/>
    </source>
</evidence>
<accession>A0A6J4L0L2</accession>
<evidence type="ECO:0000256" key="2">
    <source>
        <dbReference type="ARBA" id="ARBA00007783"/>
    </source>
</evidence>
<keyword evidence="5 9" id="KW-0812">Transmembrane</keyword>
<dbReference type="EMBL" id="CADCUG010000028">
    <property type="protein sequence ID" value="CAA9319758.1"/>
    <property type="molecule type" value="Genomic_DNA"/>
</dbReference>
<gene>
    <name evidence="11" type="ORF">AVDCRST_MAG29-445</name>
</gene>
<feature type="transmembrane region" description="Helical" evidence="9">
    <location>
        <begin position="163"/>
        <end position="190"/>
    </location>
</feature>
<proteinExistence type="inferred from homology"/>
<protein>
    <submittedName>
        <fullName evidence="11">O-antigen export system permease protein</fullName>
    </submittedName>
</protein>
<keyword evidence="3" id="KW-0813">Transport</keyword>
<dbReference type="GO" id="GO:0005886">
    <property type="term" value="C:plasma membrane"/>
    <property type="evidence" value="ECO:0007669"/>
    <property type="project" value="UniProtKB-SubCell"/>
</dbReference>
<feature type="transmembrane region" description="Helical" evidence="9">
    <location>
        <begin position="89"/>
        <end position="110"/>
    </location>
</feature>
<evidence type="ECO:0000313" key="11">
    <source>
        <dbReference type="EMBL" id="CAA9319758.1"/>
    </source>
</evidence>